<name>A0A1F6CHH0_9BACT</name>
<dbReference type="SMART" id="SM01321">
    <property type="entry name" value="Y1_Tnp"/>
    <property type="match status" value="1"/>
</dbReference>
<accession>A0A1F6CHH0</accession>
<dbReference type="PANTHER" id="PTHR34322">
    <property type="entry name" value="TRANSPOSASE, Y1_TNP DOMAIN-CONTAINING"/>
    <property type="match status" value="1"/>
</dbReference>
<dbReference type="InterPro" id="IPR002686">
    <property type="entry name" value="Transposase_17"/>
</dbReference>
<dbReference type="InterPro" id="IPR036515">
    <property type="entry name" value="Transposase_17_sf"/>
</dbReference>
<reference evidence="2 3" key="1">
    <citation type="journal article" date="2016" name="Nat. Commun.">
        <title>Thousands of microbial genomes shed light on interconnected biogeochemical processes in an aquifer system.</title>
        <authorList>
            <person name="Anantharaman K."/>
            <person name="Brown C.T."/>
            <person name="Hug L.A."/>
            <person name="Sharon I."/>
            <person name="Castelle C.J."/>
            <person name="Probst A.J."/>
            <person name="Thomas B.C."/>
            <person name="Singh A."/>
            <person name="Wilkins M.J."/>
            <person name="Karaoz U."/>
            <person name="Brodie E.L."/>
            <person name="Williams K.H."/>
            <person name="Hubbard S.S."/>
            <person name="Banfield J.F."/>
        </authorList>
    </citation>
    <scope>NUCLEOTIDE SEQUENCE [LARGE SCALE GENOMIC DNA]</scope>
</reference>
<dbReference type="AlphaFoldDB" id="A0A1F6CHH0"/>
<evidence type="ECO:0000313" key="3">
    <source>
        <dbReference type="Proteomes" id="UP000178815"/>
    </source>
</evidence>
<proteinExistence type="predicted"/>
<gene>
    <name evidence="2" type="ORF">A2678_02110</name>
</gene>
<evidence type="ECO:0000313" key="2">
    <source>
        <dbReference type="EMBL" id="OGG48639.1"/>
    </source>
</evidence>
<organism evidence="2 3">
    <name type="scientific">Candidatus Kaiserbacteria bacterium RIFCSPHIGHO2_01_FULL_53_31</name>
    <dbReference type="NCBI Taxonomy" id="1798481"/>
    <lineage>
        <taxon>Bacteria</taxon>
        <taxon>Candidatus Kaiseribacteriota</taxon>
    </lineage>
</organism>
<dbReference type="EMBL" id="MFKU01000010">
    <property type="protein sequence ID" value="OGG48639.1"/>
    <property type="molecule type" value="Genomic_DNA"/>
</dbReference>
<dbReference type="PANTHER" id="PTHR34322:SF2">
    <property type="entry name" value="TRANSPOSASE IS200-LIKE DOMAIN-CONTAINING PROTEIN"/>
    <property type="match status" value="1"/>
</dbReference>
<dbReference type="Gene3D" id="3.30.70.1290">
    <property type="entry name" value="Transposase IS200-like"/>
    <property type="match status" value="1"/>
</dbReference>
<dbReference type="GO" id="GO:0006313">
    <property type="term" value="P:DNA transposition"/>
    <property type="evidence" value="ECO:0007669"/>
    <property type="project" value="InterPro"/>
</dbReference>
<dbReference type="GO" id="GO:0003677">
    <property type="term" value="F:DNA binding"/>
    <property type="evidence" value="ECO:0007669"/>
    <property type="project" value="InterPro"/>
</dbReference>
<dbReference type="SUPFAM" id="SSF143422">
    <property type="entry name" value="Transposase IS200-like"/>
    <property type="match status" value="1"/>
</dbReference>
<sequence>MEFWHLIGRGVEKRDIVTDKHDRLRFIHNLYALNDRNTTPNYILNERREDHAREQLVDIHSYCLMKNHYHLLVTERIENGISLFMQKINMGYTKYFNNRHKRSGALWQGKYRKVQIKRDAHFLYIPFYIHLNPLDYVHPEWRAGEVRNTKKALEALLDYRWSSHLDYLGVRNFPSIIRTDVLNPMLGTRSEYERTIVEVIHDPSLAQESDYLEYKS</sequence>
<dbReference type="Pfam" id="PF01797">
    <property type="entry name" value="Y1_Tnp"/>
    <property type="match status" value="1"/>
</dbReference>
<feature type="domain" description="Transposase IS200-like" evidence="1">
    <location>
        <begin position="6"/>
        <end position="132"/>
    </location>
</feature>
<comment type="caution">
    <text evidence="2">The sequence shown here is derived from an EMBL/GenBank/DDBJ whole genome shotgun (WGS) entry which is preliminary data.</text>
</comment>
<evidence type="ECO:0000259" key="1">
    <source>
        <dbReference type="SMART" id="SM01321"/>
    </source>
</evidence>
<dbReference type="GO" id="GO:0004803">
    <property type="term" value="F:transposase activity"/>
    <property type="evidence" value="ECO:0007669"/>
    <property type="project" value="InterPro"/>
</dbReference>
<protein>
    <recommendedName>
        <fullName evidence="1">Transposase IS200-like domain-containing protein</fullName>
    </recommendedName>
</protein>
<dbReference type="Proteomes" id="UP000178815">
    <property type="component" value="Unassembled WGS sequence"/>
</dbReference>